<dbReference type="OrthoDB" id="8277635at2"/>
<dbReference type="RefSeq" id="WP_075626539.1">
    <property type="nucleotide sequence ID" value="NZ_FOAM01000011.1"/>
</dbReference>
<accession>A0A1Q9B0K9</accession>
<gene>
    <name evidence="1" type="ORF">BJF93_00815</name>
</gene>
<reference evidence="1 2" key="1">
    <citation type="submission" date="2016-09" db="EMBL/GenBank/DDBJ databases">
        <title>Rhizobium sp. nov., a novel species isolated from the rice rhizosphere.</title>
        <authorList>
            <person name="Zhao J."/>
            <person name="Zhang X."/>
        </authorList>
    </citation>
    <scope>NUCLEOTIDE SEQUENCE [LARGE SCALE GENOMIC DNA]</scope>
    <source>
        <strain evidence="1 2">1.7048</strain>
    </source>
</reference>
<dbReference type="EMBL" id="MKIP01000032">
    <property type="protein sequence ID" value="OLP61506.1"/>
    <property type="molecule type" value="Genomic_DNA"/>
</dbReference>
<dbReference type="AlphaFoldDB" id="A0A1Q9B0K9"/>
<organism evidence="1 2">
    <name type="scientific">Xaviernesmea oryzae</name>
    <dbReference type="NCBI Taxonomy" id="464029"/>
    <lineage>
        <taxon>Bacteria</taxon>
        <taxon>Pseudomonadati</taxon>
        <taxon>Pseudomonadota</taxon>
        <taxon>Alphaproteobacteria</taxon>
        <taxon>Hyphomicrobiales</taxon>
        <taxon>Rhizobiaceae</taxon>
        <taxon>Rhizobium/Agrobacterium group</taxon>
        <taxon>Xaviernesmea</taxon>
    </lineage>
</organism>
<name>A0A1Q9B0K9_9HYPH</name>
<sequence length="111" mass="12276">MSELADRTVVADALATLDSANQMALSVLMQTPEGDEKLMDGLNHHLDRATKAKLLNTMKLEKLGHWLGETAPGRLQIRLMETARASHHPAFQAFRSGLVKTRALERAYPKA</sequence>
<keyword evidence="2" id="KW-1185">Reference proteome</keyword>
<dbReference type="Proteomes" id="UP000186364">
    <property type="component" value="Unassembled WGS sequence"/>
</dbReference>
<proteinExistence type="predicted"/>
<comment type="caution">
    <text evidence="1">The sequence shown here is derived from an EMBL/GenBank/DDBJ whole genome shotgun (WGS) entry which is preliminary data.</text>
</comment>
<evidence type="ECO:0000313" key="2">
    <source>
        <dbReference type="Proteomes" id="UP000186364"/>
    </source>
</evidence>
<protein>
    <submittedName>
        <fullName evidence="1">Uncharacterized protein</fullName>
    </submittedName>
</protein>
<evidence type="ECO:0000313" key="1">
    <source>
        <dbReference type="EMBL" id="OLP61506.1"/>
    </source>
</evidence>